<comment type="caution">
    <text evidence="1">The sequence shown here is derived from an EMBL/GenBank/DDBJ whole genome shotgun (WGS) entry which is preliminary data.</text>
</comment>
<evidence type="ECO:0000313" key="1">
    <source>
        <dbReference type="EMBL" id="KAA8629085.1"/>
    </source>
</evidence>
<dbReference type="VEuPathDB" id="FungiDB:SMAC_09209"/>
<dbReference type="EMBL" id="NMPR01000150">
    <property type="protein sequence ID" value="KAA8629085.1"/>
    <property type="molecule type" value="Genomic_DNA"/>
</dbReference>
<protein>
    <submittedName>
        <fullName evidence="1">Uncharacterized protein</fullName>
    </submittedName>
</protein>
<proteinExistence type="predicted"/>
<sequence>MEDGPIALKVPWDVAGNGEEIIAGGNKLAVDRELKRIEPNDASKDAFTALSPKAQTLAKPKWHTV</sequence>
<dbReference type="AlphaFoldDB" id="A0A8S8ZL11"/>
<dbReference type="Proteomes" id="UP000433876">
    <property type="component" value="Unassembled WGS sequence"/>
</dbReference>
<evidence type="ECO:0000313" key="2">
    <source>
        <dbReference type="Proteomes" id="UP000433876"/>
    </source>
</evidence>
<name>A0A8S8ZL11_SORMA</name>
<gene>
    <name evidence="1" type="ORF">SMACR_09209</name>
</gene>
<reference evidence="1 2" key="1">
    <citation type="submission" date="2017-07" db="EMBL/GenBank/DDBJ databases">
        <title>Genome sequence of the Sordaria macrospora wild type strain R19027.</title>
        <authorList>
            <person name="Nowrousian M."/>
            <person name="Teichert I."/>
            <person name="Kueck U."/>
        </authorList>
    </citation>
    <scope>NUCLEOTIDE SEQUENCE [LARGE SCALE GENOMIC DNA]</scope>
    <source>
        <strain evidence="1 2">R19027</strain>
        <tissue evidence="1">Mycelium</tissue>
    </source>
</reference>
<organism evidence="1 2">
    <name type="scientific">Sordaria macrospora</name>
    <dbReference type="NCBI Taxonomy" id="5147"/>
    <lineage>
        <taxon>Eukaryota</taxon>
        <taxon>Fungi</taxon>
        <taxon>Dikarya</taxon>
        <taxon>Ascomycota</taxon>
        <taxon>Pezizomycotina</taxon>
        <taxon>Sordariomycetes</taxon>
        <taxon>Sordariomycetidae</taxon>
        <taxon>Sordariales</taxon>
        <taxon>Sordariaceae</taxon>
        <taxon>Sordaria</taxon>
    </lineage>
</organism>
<accession>A0A8S8ZL11</accession>